<gene>
    <name evidence="1" type="ORF">HCB69_15935</name>
</gene>
<evidence type="ECO:0000313" key="1">
    <source>
        <dbReference type="EMBL" id="MBC2285866.1"/>
    </source>
</evidence>
<proteinExistence type="predicted"/>
<evidence type="ECO:0000313" key="2">
    <source>
        <dbReference type="Proteomes" id="UP000585696"/>
    </source>
</evidence>
<reference evidence="1 2" key="1">
    <citation type="submission" date="2020-03" db="EMBL/GenBank/DDBJ databases">
        <title>Soil Listeria distribution.</title>
        <authorList>
            <person name="Liao J."/>
            <person name="Wiedmann M."/>
        </authorList>
    </citation>
    <scope>NUCLEOTIDE SEQUENCE [LARGE SCALE GENOMIC DNA]</scope>
    <source>
        <strain evidence="1 2">FSL L7-0054</strain>
    </source>
</reference>
<sequence length="170" mass="19440">MEVEKDITAKISQHISSKGYMWTDPREFAFPQSSDGSIGVVIDGKGFSQCADIEDVLETLINMNYISELTKLRTSENRKQEMKLEDRITNIRLIQMNLEHDLDALTSVILDSLAEESHTVLDLRSNITTDNITKILSHADSRLDKDTELVIKSKLRNRVEKYIESMSIQH</sequence>
<dbReference type="AlphaFoldDB" id="A0A842G6X0"/>
<dbReference type="EMBL" id="JAARZS010000065">
    <property type="protein sequence ID" value="MBC2285866.1"/>
    <property type="molecule type" value="Genomic_DNA"/>
</dbReference>
<dbReference type="Proteomes" id="UP000585696">
    <property type="component" value="Unassembled WGS sequence"/>
</dbReference>
<comment type="caution">
    <text evidence="1">The sequence shown here is derived from an EMBL/GenBank/DDBJ whole genome shotgun (WGS) entry which is preliminary data.</text>
</comment>
<protein>
    <submittedName>
        <fullName evidence="1">Uncharacterized protein</fullName>
    </submittedName>
</protein>
<name>A0A842G6X0_9LIST</name>
<accession>A0A842G6X0</accession>
<dbReference type="RefSeq" id="WP_185655466.1">
    <property type="nucleotide sequence ID" value="NZ_JAARZS010000065.1"/>
</dbReference>
<organism evidence="1 2">
    <name type="scientific">Listeria booriae</name>
    <dbReference type="NCBI Taxonomy" id="1552123"/>
    <lineage>
        <taxon>Bacteria</taxon>
        <taxon>Bacillati</taxon>
        <taxon>Bacillota</taxon>
        <taxon>Bacilli</taxon>
        <taxon>Bacillales</taxon>
        <taxon>Listeriaceae</taxon>
        <taxon>Listeria</taxon>
    </lineage>
</organism>